<dbReference type="GO" id="GO:0004386">
    <property type="term" value="F:helicase activity"/>
    <property type="evidence" value="ECO:0007669"/>
    <property type="project" value="InterPro"/>
</dbReference>
<dbReference type="PANTHER" id="PTHR10887:SF445">
    <property type="entry name" value="NFX1-TYPE ZINC FINGER-CONTAINING PROTEIN 1"/>
    <property type="match status" value="1"/>
</dbReference>
<keyword evidence="4" id="KW-1185">Reference proteome</keyword>
<evidence type="ECO:0000259" key="2">
    <source>
        <dbReference type="Pfam" id="PF13087"/>
    </source>
</evidence>
<evidence type="ECO:0000259" key="1">
    <source>
        <dbReference type="Pfam" id="PF13086"/>
    </source>
</evidence>
<dbReference type="InterPro" id="IPR041679">
    <property type="entry name" value="DNA2/NAM7-like_C"/>
</dbReference>
<dbReference type="GO" id="GO:0031048">
    <property type="term" value="P:regulatory ncRNA-mediated heterochromatin formation"/>
    <property type="evidence" value="ECO:0007669"/>
    <property type="project" value="TreeGrafter"/>
</dbReference>
<sequence>MTIQVSSEGTDDIILAASASDTVQDFARLVLARKDFSFRKNQDQICQFVNSCLLNLSNHHSVDTSGLLPALASPSGSSLLKEILLMPMGVMNGVSQFRLSFQSVVLPLIGVLTRESVCQSTMGNESNTIYATVYAHRQRFIKEGIILCMQELLSCGSLAGSSFSIGHNRWRDGSMCVVTSLSSALLAIVRLVYQVITRIRDARVTLADTVNTLDSQAQMCAKISNSTDRDRFINGILVKEAERLQRIVSDAKDSIITFLDVSAADPSAPPATGPNIAHLRDIYDPPGDLSTKGPRHNNDLVKISEINILPTQQEITCSRPPFLPSNSIHDAPHFLAHGWKRQVDTHFRLYREDMMDPLRRSMVAFLSALQHTRFGEEHRLLKHKELRKINDGDVSLNVYGNVRVFGMTVERNTMGHIGIGFSQPPQILGAANKERRTEFWERSKNRLMHGGLVCLISRDQVVLGSSQDASTPTFQLILAVIVRRDVESLARDDKMARISIALADPLQYLNMLNSASQKSSKHWFLVESPGPYFGSYSSVLKALQRSMPSILPFGKYLAPTIEEQAQIKNTKHIVDPPIYARAPAFQYDISVLLNGQECRLDVNNAESIEQATRTLQSNSTLDDTQATALVDTLCREVALINGPPGTGKTWIGVALMQVLLANEAQSDCGPILCICYTNHALDQFLEHLLDKGIENIVRIGARSKSERLRQYNLHEQMLYHDKPFNVQNALRVAYEALEADASVIEDLERALQGDCLTWENVKGHLRLHFYDLYLQFDRSRNTTFSTVDMAGNQDEDENDKDVDDGFTKVESKRFKNLHHFDRWRFGHDIRENTRWNATVRESQGRSKKNNAHGSKWNRFAVLDSDVEKDWRLQVPVYKKIPSTDRPVHLLLGSDIWNMSMTERRRLLDQWRPHIQQILMNRLGELIKDFETLNNDKNDAFDEFRRQILRNCLVVGMTTNGAAKAQDLIQKLAPKIIICEEAGEVLESHILASLSSSTQHLILIGDHKQLRPQIETYHLSSDSPIGKRYNLDKSLFERLVTSVENPLPMSTLTTQRRMRPCISNLIRAPLYPNLIDGGDVHEYPPVTGMGDNLFFMHHHHPEDSKDMYGMESHSNSFEVDMAKALASYLIKNGYDQPGDIAILTPYLGQLSKLRDALKTSFMLIIDERDQEQLDQKELEEEANVSQDAHAQSGARNLSLENHLTLRTIDNYQGEEAKIVIISLVRNNTANDPTASGKIGFLKSPNRTNVLLSRAQHGMFIIGNAELMGQEKNGIWPNVIDELRTHDRIGEGFPLATQMIRSIA</sequence>
<dbReference type="FunFam" id="3.40.50.300:FF:001660">
    <property type="entry name" value="NF-X1 finger and helicase protein, putative"/>
    <property type="match status" value="1"/>
</dbReference>
<evidence type="ECO:0000313" key="3">
    <source>
        <dbReference type="EMBL" id="KAF9323259.1"/>
    </source>
</evidence>
<dbReference type="Pfam" id="PF13086">
    <property type="entry name" value="AAA_11"/>
    <property type="match status" value="1"/>
</dbReference>
<organism evidence="3 4">
    <name type="scientific">Podila minutissima</name>
    <dbReference type="NCBI Taxonomy" id="64525"/>
    <lineage>
        <taxon>Eukaryota</taxon>
        <taxon>Fungi</taxon>
        <taxon>Fungi incertae sedis</taxon>
        <taxon>Mucoromycota</taxon>
        <taxon>Mortierellomycotina</taxon>
        <taxon>Mortierellomycetes</taxon>
        <taxon>Mortierellales</taxon>
        <taxon>Mortierellaceae</taxon>
        <taxon>Podila</taxon>
    </lineage>
</organism>
<proteinExistence type="predicted"/>
<protein>
    <recommendedName>
        <fullName evidence="5">P-loop containing nucleoside triphosphate hydrolase protein</fullName>
    </recommendedName>
</protein>
<name>A0A9P5SA32_9FUNG</name>
<dbReference type="EMBL" id="JAAAUY010001324">
    <property type="protein sequence ID" value="KAF9323259.1"/>
    <property type="molecule type" value="Genomic_DNA"/>
</dbReference>
<dbReference type="InterPro" id="IPR041677">
    <property type="entry name" value="DNA2/NAM7_AAA_11"/>
</dbReference>
<dbReference type="InterPro" id="IPR045055">
    <property type="entry name" value="DNA2/NAM7-like"/>
</dbReference>
<feature type="domain" description="DNA2/NAM7 helicase-like C-terminal" evidence="2">
    <location>
        <begin position="1030"/>
        <end position="1263"/>
    </location>
</feature>
<evidence type="ECO:0000313" key="4">
    <source>
        <dbReference type="Proteomes" id="UP000696485"/>
    </source>
</evidence>
<dbReference type="InterPro" id="IPR047187">
    <property type="entry name" value="SF1_C_Upf1"/>
</dbReference>
<dbReference type="PANTHER" id="PTHR10887">
    <property type="entry name" value="DNA2/NAM7 HELICASE FAMILY"/>
    <property type="match status" value="1"/>
</dbReference>
<accession>A0A9P5SA32</accession>
<dbReference type="CDD" id="cd18808">
    <property type="entry name" value="SF1_C_Upf1"/>
    <property type="match status" value="1"/>
</dbReference>
<gene>
    <name evidence="3" type="ORF">BG006_001627</name>
</gene>
<dbReference type="InterPro" id="IPR027417">
    <property type="entry name" value="P-loop_NTPase"/>
</dbReference>
<dbReference type="Pfam" id="PF13087">
    <property type="entry name" value="AAA_12"/>
    <property type="match status" value="1"/>
</dbReference>
<dbReference type="SUPFAM" id="SSF52540">
    <property type="entry name" value="P-loop containing nucleoside triphosphate hydrolases"/>
    <property type="match status" value="1"/>
</dbReference>
<dbReference type="GO" id="GO:0031380">
    <property type="term" value="C:nuclear RNA-directed RNA polymerase complex"/>
    <property type="evidence" value="ECO:0007669"/>
    <property type="project" value="TreeGrafter"/>
</dbReference>
<evidence type="ECO:0008006" key="5">
    <source>
        <dbReference type="Google" id="ProtNLM"/>
    </source>
</evidence>
<dbReference type="Gene3D" id="3.40.50.300">
    <property type="entry name" value="P-loop containing nucleotide triphosphate hydrolases"/>
    <property type="match status" value="3"/>
</dbReference>
<reference evidence="3" key="1">
    <citation type="journal article" date="2020" name="Fungal Divers.">
        <title>Resolving the Mortierellaceae phylogeny through synthesis of multi-gene phylogenetics and phylogenomics.</title>
        <authorList>
            <person name="Vandepol N."/>
            <person name="Liber J."/>
            <person name="Desiro A."/>
            <person name="Na H."/>
            <person name="Kennedy M."/>
            <person name="Barry K."/>
            <person name="Grigoriev I.V."/>
            <person name="Miller A.N."/>
            <person name="O'Donnell K."/>
            <person name="Stajich J.E."/>
            <person name="Bonito G."/>
        </authorList>
    </citation>
    <scope>NUCLEOTIDE SEQUENCE</scope>
    <source>
        <strain evidence="3">NVP1</strain>
    </source>
</reference>
<comment type="caution">
    <text evidence="3">The sequence shown here is derived from an EMBL/GenBank/DDBJ whole genome shotgun (WGS) entry which is preliminary data.</text>
</comment>
<dbReference type="Proteomes" id="UP000696485">
    <property type="component" value="Unassembled WGS sequence"/>
</dbReference>
<feature type="domain" description="DNA2/NAM7 helicase helicase" evidence="1">
    <location>
        <begin position="621"/>
        <end position="1013"/>
    </location>
</feature>